<proteinExistence type="predicted"/>
<name>A0ABR6B1F1_9BACI</name>
<dbReference type="Pfam" id="PF19952">
    <property type="entry name" value="DUF6414"/>
    <property type="match status" value="1"/>
</dbReference>
<keyword evidence="2" id="KW-1185">Reference proteome</keyword>
<dbReference type="InterPro" id="IPR045633">
    <property type="entry name" value="DUF6414"/>
</dbReference>
<evidence type="ECO:0000313" key="1">
    <source>
        <dbReference type="EMBL" id="MBA8917974.1"/>
    </source>
</evidence>
<sequence>MKEILYLDTELMNSNLAQIDQGLTTDVSHHSDTQKTESDGSSYVVGKNAEVGARIGLLTLNVNGKIGADAQEGFNESRSFLEGEKDILNKSFHDYSLSLLMDKLDERELLKTTEYDLNEGDFFIIESELRLNDFSLMKRFSNPEKTENLLLAEILDAPMTYKEAKKIISKNTPTAKERELIYLAEKVVTIHDNAKPTLSVLKQLHAYSDYLSDILEDHSFIKVGKSAGIIKNSSLRESTTSLTLRSENNRKVKLFGRFSSTKQTVFNGFNTEELASDELYKMPNLFLDVVLGSMQLITEGDNIVSPIAIYFE</sequence>
<dbReference type="RefSeq" id="WP_116306730.1">
    <property type="nucleotide sequence ID" value="NZ_JACJIG010000002.1"/>
</dbReference>
<evidence type="ECO:0000313" key="2">
    <source>
        <dbReference type="Proteomes" id="UP000517315"/>
    </source>
</evidence>
<gene>
    <name evidence="1" type="ORF">HNP39_001695</name>
</gene>
<comment type="caution">
    <text evidence="1">The sequence shown here is derived from an EMBL/GenBank/DDBJ whole genome shotgun (WGS) entry which is preliminary data.</text>
</comment>
<reference evidence="1 2" key="1">
    <citation type="submission" date="2020-08" db="EMBL/GenBank/DDBJ databases">
        <title>Functional genomics of gut bacteria from endangered species of beetles.</title>
        <authorList>
            <person name="Carlos-Shanley C."/>
        </authorList>
    </citation>
    <scope>NUCLEOTIDE SEQUENCE [LARGE SCALE GENOMIC DNA]</scope>
    <source>
        <strain evidence="1 2">S00152</strain>
    </source>
</reference>
<dbReference type="Proteomes" id="UP000517315">
    <property type="component" value="Unassembled WGS sequence"/>
</dbReference>
<dbReference type="EMBL" id="JACJIG010000002">
    <property type="protein sequence ID" value="MBA8917974.1"/>
    <property type="molecule type" value="Genomic_DNA"/>
</dbReference>
<protein>
    <submittedName>
        <fullName evidence="1">Uncharacterized protein</fullName>
    </submittedName>
</protein>
<accession>A0ABR6B1F1</accession>
<organism evidence="1 2">
    <name type="scientific">Bacillus aerius</name>
    <dbReference type="NCBI Taxonomy" id="293388"/>
    <lineage>
        <taxon>Bacteria</taxon>
        <taxon>Bacillati</taxon>
        <taxon>Bacillota</taxon>
        <taxon>Bacilli</taxon>
        <taxon>Bacillales</taxon>
        <taxon>Bacillaceae</taxon>
        <taxon>Bacillus</taxon>
    </lineage>
</organism>